<sequence length="390" mass="43289">MAYYDPDAPPDFDVLLEEVSEIGRGISNRNTDLEWLWFDVRNNIIDVVTRTIGLGLFAAIAVVSLYIVISRKWKDGVSAIILVSVLPDCMSQLGLWLAMLSRLAQMYAAMHANILDIGAMAVSIPACTHSYQCGDKYAPETHEPEYTSHKCFGTAFMAADPMMHAAVVCVTTAVFLLHRKKFGLVTGSLLFAPLIAAFVSAVMHVRNACLPETVVGEDGNIEYTTADWSDWETFNPQPVDDTTARLALLTRVMPLLLVAYHLWGIRDALRVQLGDVDARRRWTYWLAMTYILPALVNEGWRSLSSAYNAEEDPYMPVFKYAFFSAGDAILVPLMMVYPGLALLVQRIWDCTPEDHSEDTPAQEKSDTPASTPSPALPDDTKNNETAPLTN</sequence>
<dbReference type="GeneID" id="19418850"/>
<feature type="transmembrane region" description="Helical" evidence="2">
    <location>
        <begin position="244"/>
        <end position="262"/>
    </location>
</feature>
<feature type="transmembrane region" description="Helical" evidence="2">
    <location>
        <begin position="320"/>
        <end position="344"/>
    </location>
</feature>
<feature type="compositionally biased region" description="Basic and acidic residues" evidence="1">
    <location>
        <begin position="353"/>
        <end position="366"/>
    </location>
</feature>
<dbReference type="EMBL" id="JH711798">
    <property type="protein sequence ID" value="EIW51735.1"/>
    <property type="molecule type" value="Genomic_DNA"/>
</dbReference>
<dbReference type="Proteomes" id="UP000054317">
    <property type="component" value="Unassembled WGS sequence"/>
</dbReference>
<feature type="transmembrane region" description="Helical" evidence="2">
    <location>
        <begin position="184"/>
        <end position="205"/>
    </location>
</feature>
<keyword evidence="2" id="KW-0812">Transmembrane</keyword>
<evidence type="ECO:0000256" key="2">
    <source>
        <dbReference type="SAM" id="Phobius"/>
    </source>
</evidence>
<evidence type="ECO:0000313" key="3">
    <source>
        <dbReference type="EMBL" id="EIW51735.1"/>
    </source>
</evidence>
<gene>
    <name evidence="3" type="ORF">TRAVEDRAFT_67572</name>
</gene>
<protein>
    <submittedName>
        <fullName evidence="3">Uncharacterized protein</fullName>
    </submittedName>
</protein>
<feature type="transmembrane region" description="Helical" evidence="2">
    <location>
        <begin position="76"/>
        <end position="98"/>
    </location>
</feature>
<reference evidence="4" key="1">
    <citation type="journal article" date="2012" name="Science">
        <title>The Paleozoic origin of enzymatic lignin decomposition reconstructed from 31 fungal genomes.</title>
        <authorList>
            <person name="Floudas D."/>
            <person name="Binder M."/>
            <person name="Riley R."/>
            <person name="Barry K."/>
            <person name="Blanchette R.A."/>
            <person name="Henrissat B."/>
            <person name="Martinez A.T."/>
            <person name="Otillar R."/>
            <person name="Spatafora J.W."/>
            <person name="Yadav J.S."/>
            <person name="Aerts A."/>
            <person name="Benoit I."/>
            <person name="Boyd A."/>
            <person name="Carlson A."/>
            <person name="Copeland A."/>
            <person name="Coutinho P.M."/>
            <person name="de Vries R.P."/>
            <person name="Ferreira P."/>
            <person name="Findley K."/>
            <person name="Foster B."/>
            <person name="Gaskell J."/>
            <person name="Glotzer D."/>
            <person name="Gorecki P."/>
            <person name="Heitman J."/>
            <person name="Hesse C."/>
            <person name="Hori C."/>
            <person name="Igarashi K."/>
            <person name="Jurgens J.A."/>
            <person name="Kallen N."/>
            <person name="Kersten P."/>
            <person name="Kohler A."/>
            <person name="Kuees U."/>
            <person name="Kumar T.K.A."/>
            <person name="Kuo A."/>
            <person name="LaButti K."/>
            <person name="Larrondo L.F."/>
            <person name="Lindquist E."/>
            <person name="Ling A."/>
            <person name="Lombard V."/>
            <person name="Lucas S."/>
            <person name="Lundell T."/>
            <person name="Martin R."/>
            <person name="McLaughlin D.J."/>
            <person name="Morgenstern I."/>
            <person name="Morin E."/>
            <person name="Murat C."/>
            <person name="Nagy L.G."/>
            <person name="Nolan M."/>
            <person name="Ohm R.A."/>
            <person name="Patyshakuliyeva A."/>
            <person name="Rokas A."/>
            <person name="Ruiz-Duenas F.J."/>
            <person name="Sabat G."/>
            <person name="Salamov A."/>
            <person name="Samejima M."/>
            <person name="Schmutz J."/>
            <person name="Slot J.C."/>
            <person name="St John F."/>
            <person name="Stenlid J."/>
            <person name="Sun H."/>
            <person name="Sun S."/>
            <person name="Syed K."/>
            <person name="Tsang A."/>
            <person name="Wiebenga A."/>
            <person name="Young D."/>
            <person name="Pisabarro A."/>
            <person name="Eastwood D.C."/>
            <person name="Martin F."/>
            <person name="Cullen D."/>
            <person name="Grigoriev I.V."/>
            <person name="Hibbett D.S."/>
        </authorList>
    </citation>
    <scope>NUCLEOTIDE SEQUENCE [LARGE SCALE GENOMIC DNA]</scope>
    <source>
        <strain evidence="4">FP-101664</strain>
    </source>
</reference>
<feature type="region of interest" description="Disordered" evidence="1">
    <location>
        <begin position="353"/>
        <end position="390"/>
    </location>
</feature>
<dbReference type="AlphaFoldDB" id="R7S7S8"/>
<evidence type="ECO:0000313" key="4">
    <source>
        <dbReference type="Proteomes" id="UP000054317"/>
    </source>
</evidence>
<proteinExistence type="predicted"/>
<evidence type="ECO:0000256" key="1">
    <source>
        <dbReference type="SAM" id="MobiDB-lite"/>
    </source>
</evidence>
<keyword evidence="2" id="KW-0472">Membrane</keyword>
<keyword evidence="2" id="KW-1133">Transmembrane helix</keyword>
<accession>R7S7S8</accession>
<dbReference type="RefSeq" id="XP_008045290.1">
    <property type="nucleotide sequence ID" value="XM_008047099.1"/>
</dbReference>
<dbReference type="KEGG" id="tvs:TRAVEDRAFT_67572"/>
<name>R7S7S8_TRAVS</name>
<feature type="transmembrane region" description="Helical" evidence="2">
    <location>
        <begin position="282"/>
        <end position="300"/>
    </location>
</feature>
<organism evidence="3 4">
    <name type="scientific">Trametes versicolor (strain FP-101664)</name>
    <name type="common">White-rot fungus</name>
    <name type="synonym">Coriolus versicolor</name>
    <dbReference type="NCBI Taxonomy" id="717944"/>
    <lineage>
        <taxon>Eukaryota</taxon>
        <taxon>Fungi</taxon>
        <taxon>Dikarya</taxon>
        <taxon>Basidiomycota</taxon>
        <taxon>Agaricomycotina</taxon>
        <taxon>Agaricomycetes</taxon>
        <taxon>Polyporales</taxon>
        <taxon>Polyporaceae</taxon>
        <taxon>Trametes</taxon>
    </lineage>
</organism>
<feature type="transmembrane region" description="Helical" evidence="2">
    <location>
        <begin position="47"/>
        <end position="69"/>
    </location>
</feature>
<feature type="transmembrane region" description="Helical" evidence="2">
    <location>
        <begin position="155"/>
        <end position="177"/>
    </location>
</feature>
<keyword evidence="4" id="KW-1185">Reference proteome</keyword>
<dbReference type="OMA" id="RNTDLEW"/>
<dbReference type="OrthoDB" id="2739873at2759"/>